<comment type="caution">
    <text evidence="2">The sequence shown here is derived from an EMBL/GenBank/DDBJ whole genome shotgun (WGS) entry which is preliminary data.</text>
</comment>
<accession>A0A0F9U6K2</accession>
<keyword evidence="1" id="KW-0812">Transmembrane</keyword>
<dbReference type="EMBL" id="LAZR01000827">
    <property type="protein sequence ID" value="KKN56921.1"/>
    <property type="molecule type" value="Genomic_DNA"/>
</dbReference>
<sequence>MKVTADTVNLEISIDGAVAGDGFDSVALGGITVTPAADDWLIMDNSATQFMPYMASYKHTVGGVLIAHYQPIAIVENTGEASTADAGTATTLDDAILTQANDFWNGAKLIIVTTTDGFAPEGESSAVTDFDAGLDRLTFDALTAVVDAGDTYTIDFGTLVDRQGGDEDARITWGVNPTGISVTLGSMVAASQPIIGGTEALPARDILPPITVSDWFGDGTVSGATLTNPIRPLITAMSDNTTLTEIQVWRLMGIIAVLFATIATAFTIRQHQGITAIVAGTMLGGLVAFDSNIFPMWTLVIATGLFIAGVVAERSPSL</sequence>
<proteinExistence type="predicted"/>
<evidence type="ECO:0000313" key="2">
    <source>
        <dbReference type="EMBL" id="KKN56921.1"/>
    </source>
</evidence>
<feature type="transmembrane region" description="Helical" evidence="1">
    <location>
        <begin position="295"/>
        <end position="312"/>
    </location>
</feature>
<organism evidence="2">
    <name type="scientific">marine sediment metagenome</name>
    <dbReference type="NCBI Taxonomy" id="412755"/>
    <lineage>
        <taxon>unclassified sequences</taxon>
        <taxon>metagenomes</taxon>
        <taxon>ecological metagenomes</taxon>
    </lineage>
</organism>
<keyword evidence="1" id="KW-1133">Transmembrane helix</keyword>
<name>A0A0F9U6K2_9ZZZZ</name>
<keyword evidence="1" id="KW-0472">Membrane</keyword>
<evidence type="ECO:0000256" key="1">
    <source>
        <dbReference type="SAM" id="Phobius"/>
    </source>
</evidence>
<reference evidence="2" key="1">
    <citation type="journal article" date="2015" name="Nature">
        <title>Complex archaea that bridge the gap between prokaryotes and eukaryotes.</title>
        <authorList>
            <person name="Spang A."/>
            <person name="Saw J.H."/>
            <person name="Jorgensen S.L."/>
            <person name="Zaremba-Niedzwiedzka K."/>
            <person name="Martijn J."/>
            <person name="Lind A.E."/>
            <person name="van Eijk R."/>
            <person name="Schleper C."/>
            <person name="Guy L."/>
            <person name="Ettema T.J."/>
        </authorList>
    </citation>
    <scope>NUCLEOTIDE SEQUENCE</scope>
</reference>
<dbReference type="AlphaFoldDB" id="A0A0F9U6K2"/>
<gene>
    <name evidence="2" type="ORF">LCGC14_0567740</name>
</gene>
<protein>
    <submittedName>
        <fullName evidence="2">Uncharacterized protein</fullName>
    </submittedName>
</protein>
<feature type="transmembrane region" description="Helical" evidence="1">
    <location>
        <begin position="248"/>
        <end position="266"/>
    </location>
</feature>